<reference evidence="1" key="1">
    <citation type="journal article" date="2014" name="Front. Microbiol.">
        <title>High frequency of phylogenetically diverse reductive dehalogenase-homologous genes in deep subseafloor sedimentary metagenomes.</title>
        <authorList>
            <person name="Kawai M."/>
            <person name="Futagami T."/>
            <person name="Toyoda A."/>
            <person name="Takaki Y."/>
            <person name="Nishi S."/>
            <person name="Hori S."/>
            <person name="Arai W."/>
            <person name="Tsubouchi T."/>
            <person name="Morono Y."/>
            <person name="Uchiyama I."/>
            <person name="Ito T."/>
            <person name="Fujiyama A."/>
            <person name="Inagaki F."/>
            <person name="Takami H."/>
        </authorList>
    </citation>
    <scope>NUCLEOTIDE SEQUENCE</scope>
    <source>
        <strain evidence="1">Expedition CK06-06</strain>
    </source>
</reference>
<organism evidence="1">
    <name type="scientific">marine sediment metagenome</name>
    <dbReference type="NCBI Taxonomy" id="412755"/>
    <lineage>
        <taxon>unclassified sequences</taxon>
        <taxon>metagenomes</taxon>
        <taxon>ecological metagenomes</taxon>
    </lineage>
</organism>
<dbReference type="AlphaFoldDB" id="X1BR63"/>
<gene>
    <name evidence="1" type="ORF">S01H4_31857</name>
</gene>
<proteinExistence type="predicted"/>
<accession>X1BR63</accession>
<evidence type="ECO:0000313" key="1">
    <source>
        <dbReference type="EMBL" id="GAG83657.1"/>
    </source>
</evidence>
<comment type="caution">
    <text evidence="1">The sequence shown here is derived from an EMBL/GenBank/DDBJ whole genome shotgun (WGS) entry which is preliminary data.</text>
</comment>
<name>X1BR63_9ZZZZ</name>
<sequence>MPCAIAATRISEDVFPAKIISLMESVISKNSVMAFQRVLDNGGKSIAQDVVQEYNSTMRRNC</sequence>
<dbReference type="EMBL" id="BART01016590">
    <property type="protein sequence ID" value="GAG83657.1"/>
    <property type="molecule type" value="Genomic_DNA"/>
</dbReference>
<feature type="non-terminal residue" evidence="1">
    <location>
        <position position="62"/>
    </location>
</feature>
<protein>
    <submittedName>
        <fullName evidence="1">Uncharacterized protein</fullName>
    </submittedName>
</protein>